<feature type="compositionally biased region" description="Low complexity" evidence="1">
    <location>
        <begin position="139"/>
        <end position="159"/>
    </location>
</feature>
<reference evidence="2" key="1">
    <citation type="submission" date="2021-01" db="EMBL/GenBank/DDBJ databases">
        <authorList>
            <person name="Corre E."/>
            <person name="Pelletier E."/>
            <person name="Niang G."/>
            <person name="Scheremetjew M."/>
            <person name="Finn R."/>
            <person name="Kale V."/>
            <person name="Holt S."/>
            <person name="Cochrane G."/>
            <person name="Meng A."/>
            <person name="Brown T."/>
            <person name="Cohen L."/>
        </authorList>
    </citation>
    <scope>NUCLEOTIDE SEQUENCE</scope>
    <source>
        <strain evidence="2">CCMP281</strain>
    </source>
</reference>
<evidence type="ECO:0000256" key="1">
    <source>
        <dbReference type="SAM" id="MobiDB-lite"/>
    </source>
</evidence>
<evidence type="ECO:0000313" key="2">
    <source>
        <dbReference type="EMBL" id="CAE0155045.1"/>
    </source>
</evidence>
<sequence>MALKPANVSLPPAPSANMPLDPLCGPAHPAGGSVQSPLSHSGAGGALPDSLPDGPFAALRDLSPPQPQPSSLPPSKPPPVSMAETPASDMFDLVGPFEALGTEPPPPSSALPPPGAAPQTPTAPAAGNSPPLGEGGGDVSSATGSSGAAAGGAPSNAASGGAGGLRVHLKELRACLDDGLITEEEFEREKATLLQAMRPV</sequence>
<feature type="compositionally biased region" description="Low complexity" evidence="1">
    <location>
        <begin position="117"/>
        <end position="127"/>
    </location>
</feature>
<feature type="region of interest" description="Disordered" evidence="1">
    <location>
        <begin position="1"/>
        <end position="163"/>
    </location>
</feature>
<dbReference type="EMBL" id="HBHX01073959">
    <property type="protein sequence ID" value="CAE0155045.1"/>
    <property type="molecule type" value="Transcribed_RNA"/>
</dbReference>
<gene>
    <name evidence="2" type="ORF">HERI1096_LOCUS40957</name>
</gene>
<feature type="compositionally biased region" description="Pro residues" evidence="1">
    <location>
        <begin position="103"/>
        <end position="116"/>
    </location>
</feature>
<organism evidence="2">
    <name type="scientific">Haptolina ericina</name>
    <dbReference type="NCBI Taxonomy" id="156174"/>
    <lineage>
        <taxon>Eukaryota</taxon>
        <taxon>Haptista</taxon>
        <taxon>Haptophyta</taxon>
        <taxon>Prymnesiophyceae</taxon>
        <taxon>Prymnesiales</taxon>
        <taxon>Prymnesiaceae</taxon>
        <taxon>Haptolina</taxon>
    </lineage>
</organism>
<feature type="compositionally biased region" description="Pro residues" evidence="1">
    <location>
        <begin position="64"/>
        <end position="80"/>
    </location>
</feature>
<name>A0A7S3FP85_9EUKA</name>
<evidence type="ECO:0008006" key="3">
    <source>
        <dbReference type="Google" id="ProtNLM"/>
    </source>
</evidence>
<dbReference type="AlphaFoldDB" id="A0A7S3FP85"/>
<protein>
    <recommendedName>
        <fullName evidence="3">SHOCT domain-containing protein</fullName>
    </recommendedName>
</protein>
<proteinExistence type="predicted"/>
<accession>A0A7S3FP85</accession>